<dbReference type="EMBL" id="MF101441">
    <property type="protein sequence ID" value="ARW66293.1"/>
    <property type="molecule type" value="Genomic_DNA"/>
</dbReference>
<dbReference type="AlphaFoldDB" id="A0A1Z1MJS1"/>
<proteinExistence type="predicted"/>
<keyword evidence="1" id="KW-0150">Chloroplast</keyword>
<dbReference type="GeneID" id="33359410"/>
<dbReference type="RefSeq" id="YP_009397107.1">
    <property type="nucleotide sequence ID" value="NC_035285.1"/>
</dbReference>
<organism evidence="1">
    <name type="scientific">Spyridia filamentosa</name>
    <name type="common">Red alga</name>
    <name type="synonym">Fucus filamentosus</name>
    <dbReference type="NCBI Taxonomy" id="196632"/>
    <lineage>
        <taxon>Eukaryota</taxon>
        <taxon>Rhodophyta</taxon>
        <taxon>Florideophyceae</taxon>
        <taxon>Rhodymeniophycidae</taxon>
        <taxon>Ceramiales</taxon>
        <taxon>Spyridiaceae</taxon>
        <taxon>Spyridia</taxon>
    </lineage>
</organism>
<keyword evidence="1" id="KW-0934">Plastid</keyword>
<reference evidence="1" key="1">
    <citation type="journal article" date="2017" name="J. Phycol.">
        <title>Analysis of chloroplast genomes and a supermatrix inform reclassification of the Rhodomelaceae (Rhodophyta).</title>
        <authorList>
            <person name="Diaz-Tapia P."/>
            <person name="Maggs C.A."/>
            <person name="West J.A."/>
            <person name="Verbruggen H."/>
        </authorList>
    </citation>
    <scope>NUCLEOTIDE SEQUENCE</scope>
    <source>
        <strain evidence="1">PD1020</strain>
    </source>
</reference>
<accession>A0A1Z1MJS1</accession>
<sequence>MYLNLFHKISFNFIVSISNFDDILNYLMHFNSFMNLADYYYFYLII</sequence>
<name>A0A1Z1MJS1_SPYFI</name>
<geneLocation type="chloroplast" evidence="1"/>
<protein>
    <submittedName>
        <fullName evidence="1">Uncharacterized protein</fullName>
    </submittedName>
</protein>
<evidence type="ECO:0000313" key="1">
    <source>
        <dbReference type="EMBL" id="ARW66293.1"/>
    </source>
</evidence>
<gene>
    <name evidence="1" type="primary">orf46b</name>
</gene>